<comment type="caution">
    <text evidence="1">The sequence shown here is derived from an EMBL/GenBank/DDBJ whole genome shotgun (WGS) entry which is preliminary data.</text>
</comment>
<gene>
    <name evidence="1" type="ORF">A9Z60_03685</name>
</gene>
<evidence type="ECO:0000313" key="1">
    <source>
        <dbReference type="EMBL" id="OBX49532.1"/>
    </source>
</evidence>
<accession>A0A1B8PIL5</accession>
<protein>
    <submittedName>
        <fullName evidence="1">DUF3987 domain-containing protein</fullName>
    </submittedName>
</protein>
<dbReference type="Proteomes" id="UP000092671">
    <property type="component" value="Unassembled WGS sequence"/>
</dbReference>
<reference evidence="1 2" key="1">
    <citation type="submission" date="2016-06" db="EMBL/GenBank/DDBJ databases">
        <title>Draft genome of Moraxella nonliquefaciens CCUG 60284.</title>
        <authorList>
            <person name="Salva-Serra F."/>
            <person name="Engstrom-Jakobsson H."/>
            <person name="Thorell K."/>
            <person name="Gonzales-Siles L."/>
            <person name="Karlsson R."/>
            <person name="Boulund F."/>
            <person name="Engstrand L."/>
            <person name="Kristiansson E."/>
            <person name="Moore E."/>
        </authorList>
    </citation>
    <scope>NUCLEOTIDE SEQUENCE [LARGE SCALE GENOMIC DNA]</scope>
    <source>
        <strain evidence="1 2">CCUG 60284</strain>
    </source>
</reference>
<proteinExistence type="predicted"/>
<organism evidence="1 2">
    <name type="scientific">Moraxella nonliquefaciens</name>
    <dbReference type="NCBI Taxonomy" id="478"/>
    <lineage>
        <taxon>Bacteria</taxon>
        <taxon>Pseudomonadati</taxon>
        <taxon>Pseudomonadota</taxon>
        <taxon>Gammaproteobacteria</taxon>
        <taxon>Moraxellales</taxon>
        <taxon>Moraxellaceae</taxon>
        <taxon>Moraxella</taxon>
    </lineage>
</organism>
<dbReference type="OrthoDB" id="7054057at2"/>
<dbReference type="AlphaFoldDB" id="A0A1B8PIL5"/>
<sequence>MRASIKGWVGKEPIPVNSYVIALQPSGAGKGHSTTMMSQEVLKGFTETFIEHTFPITAECNIQQLSIKRANKSGKDIDEEQTKLEKVFNDLGALMFEFDSATVPAIKQMRQKLLIANAGACNLTIDEAGANLLGSIDAMIAYLELYDKGLIKDKLVKSSSENTRFERIEGHTPTNLLMFGTPSKLLDGGKTEEQFYELLEMGYARRCLFGFTNQVHKAKVNSVDELMKTLFNTDHDDSLESIAEHITLLADPDKLNTKLTLSTDSTKLLLTYKLHCENLSAELSEFEAIRKTEIEHRYFKTMKLAGAYAFVDGKDIITPEYVEYAIRLVEDSGEAFNKLLTPQRPYIKLANYLASVRHDVTLADLDEDLPSFRGSKAQKDEMIQMAIAWGYKNNIVIKKSYTDSIMFLNADTIDETNLNEMILSFSKEITENYKNQIVPFDKIDKLLTKDNYHWLSHHLIDGYRKEDNCQAGFNLLVLDIDGTCSLNTAQLLLKGYKAIFQTTKSHKDDDPHFRIILPINYTLKLDAKDYKEMYNAVIAQLPFDVDTQCNQRSRKWETNKNATIIHQDGELFDILPFIPKTTKNEERQSQLRDQEHLDNLERWVINNTGDGNRNNMLLRYAMILVDSGYKFDTVKDKVIGLNNKLVDKLDELELHSTIFHSVAKKLAT</sequence>
<name>A0A1B8PIL5_MORNO</name>
<evidence type="ECO:0000313" key="2">
    <source>
        <dbReference type="Proteomes" id="UP000092671"/>
    </source>
</evidence>
<dbReference type="EMBL" id="LZDN01000039">
    <property type="protein sequence ID" value="OBX49532.1"/>
    <property type="molecule type" value="Genomic_DNA"/>
</dbReference>